<dbReference type="KEGG" id="clg:Calag_1506"/>
<feature type="region of interest" description="Disordered" evidence="1">
    <location>
        <begin position="142"/>
        <end position="167"/>
    </location>
</feature>
<dbReference type="Pfam" id="PF02577">
    <property type="entry name" value="BFN_dom"/>
    <property type="match status" value="1"/>
</dbReference>
<gene>
    <name evidence="3" type="ordered locus">Calag_1506</name>
</gene>
<protein>
    <recommendedName>
        <fullName evidence="2">BFN domain-containing protein</fullName>
    </recommendedName>
</protein>
<dbReference type="SUPFAM" id="SSF103256">
    <property type="entry name" value="Hypothetical protein TM0160"/>
    <property type="match status" value="1"/>
</dbReference>
<dbReference type="EMBL" id="CP003378">
    <property type="protein sequence ID" value="AFZ71207.1"/>
    <property type="molecule type" value="Genomic_DNA"/>
</dbReference>
<dbReference type="Proteomes" id="UP000010469">
    <property type="component" value="Chromosome"/>
</dbReference>
<proteinExistence type="predicted"/>
<dbReference type="GO" id="GO:0004518">
    <property type="term" value="F:nuclease activity"/>
    <property type="evidence" value="ECO:0007669"/>
    <property type="project" value="InterPro"/>
</dbReference>
<dbReference type="InterPro" id="IPR036104">
    <property type="entry name" value="BFN_sf"/>
</dbReference>
<dbReference type="Gene3D" id="3.10.690.10">
    <property type="entry name" value="Bifunctional nuclease domain"/>
    <property type="match status" value="1"/>
</dbReference>
<dbReference type="HOGENOM" id="CLU_131318_0_0_2"/>
<feature type="domain" description="BFN" evidence="2">
    <location>
        <begin position="10"/>
        <end position="150"/>
    </location>
</feature>
<dbReference type="AlphaFoldDB" id="L0ADK1"/>
<keyword evidence="4" id="KW-1185">Reference proteome</keyword>
<feature type="compositionally biased region" description="Acidic residues" evidence="1">
    <location>
        <begin position="156"/>
        <end position="167"/>
    </location>
</feature>
<sequence>MSENLLRVTNVQTYYKVIQDMGSGFGTYIIGMSLSLEDGRMFSLVNIPADVAEAIRIYNDGEVPPRRQSLFSFLMNHEEFKDIIGKTLKRIIIDELDQTNGLYTASVEFESEGLNISIKMIPSHAIYLGIISGKPIYVSKKLADMEEQNQEHGGSNDDEDDDEGEEQ</sequence>
<dbReference type="STRING" id="1056495.Calag_1506"/>
<dbReference type="InParanoid" id="L0ADK1"/>
<dbReference type="PROSITE" id="PS51658">
    <property type="entry name" value="BFN"/>
    <property type="match status" value="1"/>
</dbReference>
<evidence type="ECO:0000259" key="2">
    <source>
        <dbReference type="PROSITE" id="PS51658"/>
    </source>
</evidence>
<accession>L0ADK1</accession>
<dbReference type="RefSeq" id="WP_015233104.1">
    <property type="nucleotide sequence ID" value="NC_019791.1"/>
</dbReference>
<dbReference type="eggNOG" id="arCOG01759">
    <property type="taxonomic scope" value="Archaea"/>
</dbReference>
<evidence type="ECO:0000313" key="4">
    <source>
        <dbReference type="Proteomes" id="UP000010469"/>
    </source>
</evidence>
<dbReference type="GeneID" id="14212767"/>
<reference evidence="4" key="1">
    <citation type="submission" date="2012-03" db="EMBL/GenBank/DDBJ databases">
        <title>Complete genome of Caldisphaera lagunensis DSM 15908.</title>
        <authorList>
            <person name="Lucas S."/>
            <person name="Copeland A."/>
            <person name="Lapidus A."/>
            <person name="Glavina del Rio T."/>
            <person name="Dalin E."/>
            <person name="Tice H."/>
            <person name="Bruce D."/>
            <person name="Goodwin L."/>
            <person name="Pitluck S."/>
            <person name="Peters L."/>
            <person name="Mikhailova N."/>
            <person name="Teshima H."/>
            <person name="Kyrpides N."/>
            <person name="Mavromatis K."/>
            <person name="Ivanova N."/>
            <person name="Brettin T."/>
            <person name="Detter J.C."/>
            <person name="Han C."/>
            <person name="Larimer F."/>
            <person name="Land M."/>
            <person name="Hauser L."/>
            <person name="Markowitz V."/>
            <person name="Cheng J.-F."/>
            <person name="Hugenholtz P."/>
            <person name="Woyke T."/>
            <person name="Wu D."/>
            <person name="Spring S."/>
            <person name="Schroeder M."/>
            <person name="Brambilla E."/>
            <person name="Klenk H.-P."/>
            <person name="Eisen J.A."/>
        </authorList>
    </citation>
    <scope>NUCLEOTIDE SEQUENCE [LARGE SCALE GENOMIC DNA]</scope>
    <source>
        <strain evidence="4">DSM 15908 / JCM 11604 / IC-154</strain>
    </source>
</reference>
<organism evidence="3 4">
    <name type="scientific">Caldisphaera lagunensis (strain DSM 15908 / JCM 11604 / ANMR 0165 / IC-154)</name>
    <dbReference type="NCBI Taxonomy" id="1056495"/>
    <lineage>
        <taxon>Archaea</taxon>
        <taxon>Thermoproteota</taxon>
        <taxon>Thermoprotei</taxon>
        <taxon>Acidilobales</taxon>
        <taxon>Caldisphaeraceae</taxon>
        <taxon>Caldisphaera</taxon>
    </lineage>
</organism>
<evidence type="ECO:0000313" key="3">
    <source>
        <dbReference type="EMBL" id="AFZ71207.1"/>
    </source>
</evidence>
<name>L0ADK1_CALLD</name>
<evidence type="ECO:0000256" key="1">
    <source>
        <dbReference type="SAM" id="MobiDB-lite"/>
    </source>
</evidence>
<dbReference type="InterPro" id="IPR003729">
    <property type="entry name" value="Bi_nuclease_dom"/>
</dbReference>